<dbReference type="CDD" id="cd02212">
    <property type="entry name" value="cupin_UGlyAH_C"/>
    <property type="match status" value="1"/>
</dbReference>
<dbReference type="NCBIfam" id="TIGR03214">
    <property type="entry name" value="ura-cupin"/>
    <property type="match status" value="1"/>
</dbReference>
<evidence type="ECO:0000313" key="2">
    <source>
        <dbReference type="EMBL" id="TWT35902.1"/>
    </source>
</evidence>
<reference evidence="2 3" key="1">
    <citation type="submission" date="2019-02" db="EMBL/GenBank/DDBJ databases">
        <title>Deep-cultivation of Planctomycetes and their phenomic and genomic characterization uncovers novel biology.</title>
        <authorList>
            <person name="Wiegand S."/>
            <person name="Jogler M."/>
            <person name="Boedeker C."/>
            <person name="Pinto D."/>
            <person name="Vollmers J."/>
            <person name="Rivas-Marin E."/>
            <person name="Kohn T."/>
            <person name="Peeters S.H."/>
            <person name="Heuer A."/>
            <person name="Rast P."/>
            <person name="Oberbeckmann S."/>
            <person name="Bunk B."/>
            <person name="Jeske O."/>
            <person name="Meyerdierks A."/>
            <person name="Storesund J.E."/>
            <person name="Kallscheuer N."/>
            <person name="Luecker S."/>
            <person name="Lage O.M."/>
            <person name="Pohl T."/>
            <person name="Merkel B.J."/>
            <person name="Hornburger P."/>
            <person name="Mueller R.-W."/>
            <person name="Bruemmer F."/>
            <person name="Labrenz M."/>
            <person name="Spormann A.M."/>
            <person name="Op Den Camp H."/>
            <person name="Overmann J."/>
            <person name="Amann R."/>
            <person name="Jetten M.S.M."/>
            <person name="Mascher T."/>
            <person name="Medema M.H."/>
            <person name="Devos D.P."/>
            <person name="Kaster A.-K."/>
            <person name="Ovreas L."/>
            <person name="Rohde M."/>
            <person name="Galperin M.Y."/>
            <person name="Jogler C."/>
        </authorList>
    </citation>
    <scope>NUCLEOTIDE SEQUENCE [LARGE SCALE GENOMIC DNA]</scope>
    <source>
        <strain evidence="2 3">KOR34</strain>
    </source>
</reference>
<dbReference type="Gene3D" id="2.60.120.10">
    <property type="entry name" value="Jelly Rolls"/>
    <property type="match status" value="1"/>
</dbReference>
<dbReference type="InterPro" id="IPR044697">
    <property type="entry name" value="UGlyAH_cupin_C"/>
</dbReference>
<proteinExistence type="predicted"/>
<dbReference type="GO" id="GO:0071522">
    <property type="term" value="F:ureidoglycine aminohydrolase activity"/>
    <property type="evidence" value="ECO:0007669"/>
    <property type="project" value="InterPro"/>
</dbReference>
<dbReference type="Pfam" id="PF07883">
    <property type="entry name" value="Cupin_2"/>
    <property type="match status" value="1"/>
</dbReference>
<dbReference type="OrthoDB" id="9814939at2"/>
<comment type="caution">
    <text evidence="2">The sequence shown here is derived from an EMBL/GenBank/DDBJ whole genome shotgun (WGS) entry which is preliminary data.</text>
</comment>
<dbReference type="InterPro" id="IPR013096">
    <property type="entry name" value="Cupin_2"/>
</dbReference>
<name>A0A5C5VDV6_9BACT</name>
<evidence type="ECO:0000259" key="1">
    <source>
        <dbReference type="Pfam" id="PF07883"/>
    </source>
</evidence>
<dbReference type="SUPFAM" id="SSF51182">
    <property type="entry name" value="RmlC-like cupins"/>
    <property type="match status" value="1"/>
</dbReference>
<dbReference type="InterPro" id="IPR011051">
    <property type="entry name" value="RmlC_Cupin_sf"/>
</dbReference>
<sequence length="256" mass="27517">MSSPFGSTRTLIKSTHALIAPDGHVFSPLANWQGAEGVVLISPAMQGGPRFVQYLVHGGREARSTGASAGVQRLVYVLEGKARLDGQPLAADGFAWLPADESYDLRADEGARLLVFEKRYEPLAGVTAPARVVGTLADAPCDPFLGDADAMLATLLPVDPAFDMAVNVFTYQPGATLPFVETHVMEHGLYMKAGQGVYRLADDWMPVAEGDSIWMASYCPQWFVAMGKTPAAYIYYKDIHRDPLGACQHVGSGEPS</sequence>
<dbReference type="EMBL" id="SIHJ01000001">
    <property type="protein sequence ID" value="TWT35902.1"/>
    <property type="molecule type" value="Genomic_DNA"/>
</dbReference>
<dbReference type="PANTHER" id="PTHR34571">
    <property type="entry name" value="(S)-UREIDOGLYCINE AMINOHYDROLASE"/>
    <property type="match status" value="1"/>
</dbReference>
<keyword evidence="3" id="KW-1185">Reference proteome</keyword>
<feature type="domain" description="Cupin type-2" evidence="1">
    <location>
        <begin position="168"/>
        <end position="234"/>
    </location>
</feature>
<dbReference type="Proteomes" id="UP000316714">
    <property type="component" value="Unassembled WGS sequence"/>
</dbReference>
<evidence type="ECO:0000313" key="3">
    <source>
        <dbReference type="Proteomes" id="UP000316714"/>
    </source>
</evidence>
<dbReference type="AlphaFoldDB" id="A0A5C5VDV6"/>
<dbReference type="InterPro" id="IPR014710">
    <property type="entry name" value="RmlC-like_jellyroll"/>
</dbReference>
<organism evidence="2 3">
    <name type="scientific">Posidoniimonas corsicana</name>
    <dbReference type="NCBI Taxonomy" id="1938618"/>
    <lineage>
        <taxon>Bacteria</taxon>
        <taxon>Pseudomonadati</taxon>
        <taxon>Planctomycetota</taxon>
        <taxon>Planctomycetia</taxon>
        <taxon>Pirellulales</taxon>
        <taxon>Lacipirellulaceae</taxon>
        <taxon>Posidoniimonas</taxon>
    </lineage>
</organism>
<accession>A0A5C5VDV6</accession>
<gene>
    <name evidence="2" type="ORF">KOR34_07990</name>
</gene>
<dbReference type="PANTHER" id="PTHR34571:SF1">
    <property type="entry name" value="(S)-UREIDOGLYCINE AMINOHYDROLASE"/>
    <property type="match status" value="1"/>
</dbReference>
<protein>
    <recommendedName>
        <fullName evidence="1">Cupin type-2 domain-containing protein</fullName>
    </recommendedName>
</protein>
<dbReference type="RefSeq" id="WP_146562401.1">
    <property type="nucleotide sequence ID" value="NZ_SIHJ01000001.1"/>
</dbReference>
<dbReference type="InterPro" id="IPR017627">
    <property type="entry name" value="UGHY"/>
</dbReference>